<protein>
    <recommendedName>
        <fullName evidence="3">Substrate import-associated zinc metallohydrolase lipoprotein</fullName>
    </recommendedName>
</protein>
<comment type="caution">
    <text evidence="2">The sequence shown here is derived from an EMBL/GenBank/DDBJ whole genome shotgun (WGS) entry which is preliminary data.</text>
</comment>
<reference key="1">
    <citation type="submission" date="2017-08" db="EMBL/GenBank/DDBJ databases">
        <title>A dynamic microbial community with high functional redundancy inhabits the cold, oxic subseafloor aquifer.</title>
        <authorList>
            <person name="Tully B.J."/>
            <person name="Wheat C.G."/>
            <person name="Glazer B.T."/>
            <person name="Huber J.A."/>
        </authorList>
    </citation>
    <scope>NUCLEOTIDE SEQUENCE [LARGE SCALE GENOMIC DNA]</scope>
</reference>
<evidence type="ECO:0000313" key="2">
    <source>
        <dbReference type="EMBL" id="PCI97303.1"/>
    </source>
</evidence>
<sequence>MENWLKRFLLVFMVLVVGASVGFAAEVAAICDVPVSQKICYVESEFDRKCLDKPDALKYADIETQLDYIYEVAPHLMKAAMCALDKIKVAKDLGINVDGLVNPLDRKNILYLGWQGAIRSQSPYRNINLLIYKYPSDLNAEHGAFFSIVDGYKLTGKTTYSKQFDEKLNHNLAKLIFHELAHTVEKQKTFNQFAPLDIFRCFDRHQVSDKLGYVSKSGRIKGYYKNFPEQFGEGLDSDIIYELFTSDYSTFYSLHKQNEDFAEMMAEYIMLTYFGINYRVSKGDELLFDRAEQFKHNNIQPKLNIIKTMLALHEMSEDARKAFFQDQVHCRGDFKVE</sequence>
<reference evidence="2" key="2">
    <citation type="journal article" date="2018" name="ISME J.">
        <title>A dynamic microbial community with high functional redundancy inhabits the cold, oxic subseafloor aquifer.</title>
        <authorList>
            <person name="Tully B.J."/>
            <person name="Wheat C.G."/>
            <person name="Glazer B.T."/>
            <person name="Huber J.A."/>
        </authorList>
    </citation>
    <scope>NUCLEOTIDE SEQUENCE</scope>
    <source>
        <strain evidence="2">NORP83</strain>
    </source>
</reference>
<keyword evidence="1" id="KW-0732">Signal</keyword>
<accession>A0A2A4YR80</accession>
<organism evidence="2">
    <name type="scientific">OCS116 cluster bacterium</name>
    <dbReference type="NCBI Taxonomy" id="2030921"/>
    <lineage>
        <taxon>Bacteria</taxon>
        <taxon>Pseudomonadati</taxon>
        <taxon>Pseudomonadota</taxon>
        <taxon>Alphaproteobacteria</taxon>
        <taxon>OCS116 cluster</taxon>
    </lineage>
</organism>
<feature type="signal peptide" evidence="1">
    <location>
        <begin position="1"/>
        <end position="24"/>
    </location>
</feature>
<name>A0A2A4YR80_9PROT</name>
<gene>
    <name evidence="2" type="ORF">COB13_15935</name>
</gene>
<dbReference type="AlphaFoldDB" id="A0A2A4YR80"/>
<proteinExistence type="predicted"/>
<feature type="chain" id="PRO_5012224262" description="Substrate import-associated zinc metallohydrolase lipoprotein" evidence="1">
    <location>
        <begin position="25"/>
        <end position="337"/>
    </location>
</feature>
<dbReference type="EMBL" id="NVUS01000031">
    <property type="protein sequence ID" value="PCI97303.1"/>
    <property type="molecule type" value="Genomic_DNA"/>
</dbReference>
<evidence type="ECO:0008006" key="3">
    <source>
        <dbReference type="Google" id="ProtNLM"/>
    </source>
</evidence>
<evidence type="ECO:0000256" key="1">
    <source>
        <dbReference type="SAM" id="SignalP"/>
    </source>
</evidence>